<keyword evidence="3 10" id="KW-0812">Transmembrane</keyword>
<keyword evidence="5 10" id="KW-0573">Peptidoglycan synthesis</keyword>
<protein>
    <recommendedName>
        <fullName evidence="10">Probable lipid II flippase MurJ</fullName>
    </recommendedName>
</protein>
<evidence type="ECO:0000256" key="8">
    <source>
        <dbReference type="ARBA" id="ARBA00060041"/>
    </source>
</evidence>
<dbReference type="EMBL" id="JBHUIT010000003">
    <property type="protein sequence ID" value="MFD2255964.1"/>
    <property type="molecule type" value="Genomic_DNA"/>
</dbReference>
<evidence type="ECO:0000256" key="1">
    <source>
        <dbReference type="ARBA" id="ARBA00004651"/>
    </source>
</evidence>
<evidence type="ECO:0000256" key="10">
    <source>
        <dbReference type="HAMAP-Rule" id="MF_02078"/>
    </source>
</evidence>
<dbReference type="PANTHER" id="PTHR47019">
    <property type="entry name" value="LIPID II FLIPPASE MURJ"/>
    <property type="match status" value="1"/>
</dbReference>
<comment type="caution">
    <text evidence="12">The sequence shown here is derived from an EMBL/GenBank/DDBJ whole genome shotgun (WGS) entry which is preliminary data.</text>
</comment>
<feature type="transmembrane region" description="Helical" evidence="10">
    <location>
        <begin position="243"/>
        <end position="266"/>
    </location>
</feature>
<sequence>MSAKATWKVSAAVMLSRVLGLARETMFAGLFGGSRWMDCFYLAFRVPNLLRDLFAEGALSQAFVTTFSKKVESDGPEKAWVLANRMMTLAAIFMSLVTLVGIFVAPWIVQLLTSFSKSGETARDYNVAEISLMVEMVRVMYPFIALVSLSALVMGMLNARNIFGMPALASCFFNIGSMAGGAALGYWMDPSWGPRSLVGFSWGVVIGGIAQLVCQFPALRAVGYRFVADFKWNDDGVRQILKLMGPAVIAASVTQVNVVVNSMFAYGVGEGAVSWLSYAFRLMQLPIGVFGVAVATVTLPALSRAAINGVSRDFGPTLAKGLKLVMFLVFPATVGLVMLAGPIISLLYERGKFDATDRIATAGALQAYGYGLLFYAGLKVLQPAFYAIEKRWFPMIASFMALAVNIVCNYLFVFVFKWGHESLALTTSIVACMNFIFLYVAMIRYAGDIGTRGLLSAFLKIGVATAVMAGICHAANRYVFNDLTGMALLMKAVWLAAVMAAAGGIYFAIALILKVEEVTDMLLIVKRKAGKIK</sequence>
<comment type="pathway">
    <text evidence="10">Cell wall biogenesis; peptidoglycan biosynthesis.</text>
</comment>
<evidence type="ECO:0000256" key="3">
    <source>
        <dbReference type="ARBA" id="ARBA00022692"/>
    </source>
</evidence>
<name>A0ABW5D5F6_9BACT</name>
<evidence type="ECO:0000256" key="2">
    <source>
        <dbReference type="ARBA" id="ARBA00022475"/>
    </source>
</evidence>
<feature type="transmembrane region" description="Helical" evidence="10">
    <location>
        <begin position="139"/>
        <end position="159"/>
    </location>
</feature>
<keyword evidence="7 10" id="KW-0472">Membrane</keyword>
<reference evidence="13" key="1">
    <citation type="journal article" date="2019" name="Int. J. Syst. Evol. Microbiol.">
        <title>The Global Catalogue of Microorganisms (GCM) 10K type strain sequencing project: providing services to taxonomists for standard genome sequencing and annotation.</title>
        <authorList>
            <consortium name="The Broad Institute Genomics Platform"/>
            <consortium name="The Broad Institute Genome Sequencing Center for Infectious Disease"/>
            <person name="Wu L."/>
            <person name="Ma J."/>
        </authorList>
    </citation>
    <scope>NUCLEOTIDE SEQUENCE [LARGE SCALE GENOMIC DNA]</scope>
    <source>
        <strain evidence="13">CGMCC 4.7106</strain>
    </source>
</reference>
<accession>A0ABW5D5F6</accession>
<feature type="transmembrane region" description="Helical" evidence="10">
    <location>
        <begin position="368"/>
        <end position="388"/>
    </location>
</feature>
<evidence type="ECO:0000256" key="4">
    <source>
        <dbReference type="ARBA" id="ARBA00022960"/>
    </source>
</evidence>
<comment type="similarity">
    <text evidence="9 10 11">Belongs to the MurJ/MviN family.</text>
</comment>
<organism evidence="12 13">
    <name type="scientific">Luteolibacter algae</name>
    <dbReference type="NCBI Taxonomy" id="454151"/>
    <lineage>
        <taxon>Bacteria</taxon>
        <taxon>Pseudomonadati</taxon>
        <taxon>Verrucomicrobiota</taxon>
        <taxon>Verrucomicrobiia</taxon>
        <taxon>Verrucomicrobiales</taxon>
        <taxon>Verrucomicrobiaceae</taxon>
        <taxon>Luteolibacter</taxon>
    </lineage>
</organism>
<feature type="transmembrane region" description="Helical" evidence="10">
    <location>
        <begin position="324"/>
        <end position="348"/>
    </location>
</feature>
<dbReference type="PRINTS" id="PR01806">
    <property type="entry name" value="VIRFACTRMVIN"/>
</dbReference>
<keyword evidence="10 11" id="KW-0961">Cell wall biogenesis/degradation</keyword>
<evidence type="ECO:0000256" key="6">
    <source>
        <dbReference type="ARBA" id="ARBA00022989"/>
    </source>
</evidence>
<keyword evidence="10 11" id="KW-0813">Transport</keyword>
<keyword evidence="6 10" id="KW-1133">Transmembrane helix</keyword>
<dbReference type="Pfam" id="PF03023">
    <property type="entry name" value="MurJ"/>
    <property type="match status" value="1"/>
</dbReference>
<evidence type="ECO:0000313" key="12">
    <source>
        <dbReference type="EMBL" id="MFD2255964.1"/>
    </source>
</evidence>
<dbReference type="PANTHER" id="PTHR47019:SF1">
    <property type="entry name" value="LIPID II FLIPPASE MURJ"/>
    <property type="match status" value="1"/>
</dbReference>
<keyword evidence="13" id="KW-1185">Reference proteome</keyword>
<dbReference type="RefSeq" id="WP_386818793.1">
    <property type="nucleotide sequence ID" value="NZ_JBHUIT010000003.1"/>
</dbReference>
<gene>
    <name evidence="10 12" type="primary">murJ</name>
    <name evidence="12" type="ORF">ACFSSA_04680</name>
</gene>
<evidence type="ECO:0000256" key="11">
    <source>
        <dbReference type="PIRNR" id="PIRNR002869"/>
    </source>
</evidence>
<dbReference type="InterPro" id="IPR051050">
    <property type="entry name" value="Lipid_II_flippase_MurJ/MviN"/>
</dbReference>
<evidence type="ECO:0000313" key="13">
    <source>
        <dbReference type="Proteomes" id="UP001597375"/>
    </source>
</evidence>
<keyword evidence="4 10" id="KW-0133">Cell shape</keyword>
<comment type="subcellular location">
    <subcellularLocation>
        <location evidence="1 10">Cell membrane</location>
        <topology evidence="1 10">Multi-pass membrane protein</topology>
    </subcellularLocation>
</comment>
<dbReference type="PIRSF" id="PIRSF002869">
    <property type="entry name" value="MviN"/>
    <property type="match status" value="1"/>
</dbReference>
<dbReference type="NCBIfam" id="TIGR01695">
    <property type="entry name" value="murJ_mviN"/>
    <property type="match status" value="1"/>
</dbReference>
<evidence type="ECO:0000256" key="9">
    <source>
        <dbReference type="ARBA" id="ARBA00061532"/>
    </source>
</evidence>
<dbReference type="CDD" id="cd13123">
    <property type="entry name" value="MATE_MurJ_like"/>
    <property type="match status" value="1"/>
</dbReference>
<proteinExistence type="inferred from homology"/>
<feature type="transmembrane region" description="Helical" evidence="10">
    <location>
        <begin position="88"/>
        <end position="109"/>
    </location>
</feature>
<feature type="transmembrane region" description="Helical" evidence="10">
    <location>
        <begin position="278"/>
        <end position="303"/>
    </location>
</feature>
<dbReference type="Proteomes" id="UP001597375">
    <property type="component" value="Unassembled WGS sequence"/>
</dbReference>
<dbReference type="InterPro" id="IPR004268">
    <property type="entry name" value="MurJ"/>
</dbReference>
<evidence type="ECO:0000256" key="7">
    <source>
        <dbReference type="ARBA" id="ARBA00023136"/>
    </source>
</evidence>
<feature type="transmembrane region" description="Helical" evidence="10">
    <location>
        <begin position="200"/>
        <end position="222"/>
    </location>
</feature>
<feature type="transmembrane region" description="Helical" evidence="10">
    <location>
        <begin position="395"/>
        <end position="416"/>
    </location>
</feature>
<feature type="transmembrane region" description="Helical" evidence="10">
    <location>
        <begin position="422"/>
        <end position="445"/>
    </location>
</feature>
<evidence type="ECO:0000256" key="5">
    <source>
        <dbReference type="ARBA" id="ARBA00022984"/>
    </source>
</evidence>
<keyword evidence="2 10" id="KW-1003">Cell membrane</keyword>
<comment type="function">
    <text evidence="8 10 11">Involved in peptidoglycan biosynthesis. Transports lipid-linked peptidoglycan precursors from the inner to the outer leaflet of the cytoplasmic membrane.</text>
</comment>
<feature type="transmembrane region" description="Helical" evidence="10">
    <location>
        <begin position="492"/>
        <end position="513"/>
    </location>
</feature>
<feature type="transmembrane region" description="Helical" evidence="10">
    <location>
        <begin position="171"/>
        <end position="188"/>
    </location>
</feature>
<dbReference type="HAMAP" id="MF_02078">
    <property type="entry name" value="MurJ_MviN"/>
    <property type="match status" value="1"/>
</dbReference>
<feature type="transmembrane region" description="Helical" evidence="10">
    <location>
        <begin position="457"/>
        <end position="480"/>
    </location>
</feature>